<dbReference type="Gene3D" id="3.10.10.10">
    <property type="entry name" value="HIV Type 1 Reverse Transcriptase, subunit A, domain 1"/>
    <property type="match status" value="1"/>
</dbReference>
<dbReference type="eggNOG" id="KOG0017">
    <property type="taxonomic scope" value="Eukaryota"/>
</dbReference>
<protein>
    <submittedName>
        <fullName evidence="1">Uncharacterized protein</fullName>
    </submittedName>
</protein>
<organism evidence="1 2">
    <name type="scientific">Theobroma cacao</name>
    <name type="common">Cacao</name>
    <name type="synonym">Cocoa</name>
    <dbReference type="NCBI Taxonomy" id="3641"/>
    <lineage>
        <taxon>Eukaryota</taxon>
        <taxon>Viridiplantae</taxon>
        <taxon>Streptophyta</taxon>
        <taxon>Embryophyta</taxon>
        <taxon>Tracheophyta</taxon>
        <taxon>Spermatophyta</taxon>
        <taxon>Magnoliopsida</taxon>
        <taxon>eudicotyledons</taxon>
        <taxon>Gunneridae</taxon>
        <taxon>Pentapetalae</taxon>
        <taxon>rosids</taxon>
        <taxon>malvids</taxon>
        <taxon>Malvales</taxon>
        <taxon>Malvaceae</taxon>
        <taxon>Byttnerioideae</taxon>
        <taxon>Theobroma</taxon>
    </lineage>
</organism>
<dbReference type="Proteomes" id="UP000026915">
    <property type="component" value="Chromosome 1"/>
</dbReference>
<dbReference type="InterPro" id="IPR053134">
    <property type="entry name" value="RNA-dir_DNA_polymerase"/>
</dbReference>
<dbReference type="Gramene" id="EOX93813">
    <property type="protein sequence ID" value="EOX93813"/>
    <property type="gene ID" value="TCM_002750"/>
</dbReference>
<gene>
    <name evidence="1" type="ORF">TCM_002750</name>
</gene>
<reference evidence="1 2" key="1">
    <citation type="journal article" date="2013" name="Genome Biol.">
        <title>The genome sequence of the most widely cultivated cacao type and its use to identify candidate genes regulating pod color.</title>
        <authorList>
            <person name="Motamayor J.C."/>
            <person name="Mockaitis K."/>
            <person name="Schmutz J."/>
            <person name="Haiminen N."/>
            <person name="Iii D.L."/>
            <person name="Cornejo O."/>
            <person name="Findley S.D."/>
            <person name="Zheng P."/>
            <person name="Utro F."/>
            <person name="Royaert S."/>
            <person name="Saski C."/>
            <person name="Jenkins J."/>
            <person name="Podicheti R."/>
            <person name="Zhao M."/>
            <person name="Scheffler B.E."/>
            <person name="Stack J.C."/>
            <person name="Feltus F.A."/>
            <person name="Mustiga G.M."/>
            <person name="Amores F."/>
            <person name="Phillips W."/>
            <person name="Marelli J.P."/>
            <person name="May G.D."/>
            <person name="Shapiro H."/>
            <person name="Ma J."/>
            <person name="Bustamante C.D."/>
            <person name="Schnell R.J."/>
            <person name="Main D."/>
            <person name="Gilbert D."/>
            <person name="Parida L."/>
            <person name="Kuhn D.N."/>
        </authorList>
    </citation>
    <scope>NUCLEOTIDE SEQUENCE [LARGE SCALE GENOMIC DNA]</scope>
    <source>
        <strain evidence="2">cv. Matina 1-6</strain>
    </source>
</reference>
<dbReference type="InterPro" id="IPR043502">
    <property type="entry name" value="DNA/RNA_pol_sf"/>
</dbReference>
<proteinExistence type="predicted"/>
<dbReference type="InParanoid" id="A0A061DUY8"/>
<dbReference type="EMBL" id="CM001879">
    <property type="protein sequence ID" value="EOX93813.1"/>
    <property type="molecule type" value="Genomic_DNA"/>
</dbReference>
<dbReference type="Gene3D" id="3.30.70.270">
    <property type="match status" value="1"/>
</dbReference>
<dbReference type="AlphaFoldDB" id="A0A061DUY8"/>
<dbReference type="HOGENOM" id="CLU_1698642_0_0_1"/>
<name>A0A061DUY8_THECC</name>
<keyword evidence="2" id="KW-1185">Reference proteome</keyword>
<accession>A0A061DUY8</accession>
<dbReference type="InterPro" id="IPR043128">
    <property type="entry name" value="Rev_trsase/Diguanyl_cyclase"/>
</dbReference>
<dbReference type="SUPFAM" id="SSF56672">
    <property type="entry name" value="DNA/RNA polymerases"/>
    <property type="match status" value="1"/>
</dbReference>
<evidence type="ECO:0000313" key="2">
    <source>
        <dbReference type="Proteomes" id="UP000026915"/>
    </source>
</evidence>
<dbReference type="PANTHER" id="PTHR24559">
    <property type="entry name" value="TRANSPOSON TY3-I GAG-POL POLYPROTEIN"/>
    <property type="match status" value="1"/>
</dbReference>
<dbReference type="PANTHER" id="PTHR24559:SF442">
    <property type="entry name" value="RNA-DIRECTED DNA POLYMERASE HOMOLOG"/>
    <property type="match status" value="1"/>
</dbReference>
<evidence type="ECO:0000313" key="1">
    <source>
        <dbReference type="EMBL" id="EOX93813.1"/>
    </source>
</evidence>
<sequence length="155" mass="17796">MPPRRQNRPKRQEEDKALITVPSLSKAYCESNHLCLLLVSKENKVSSSLSNDGQTKLINQSSGNLSRSFVDNHAVNKTTVKYDFPIPRLDDMFIGSKVVLKKGDQQIRIRLGDEWKTTFKTMDELIKWLVWTMTTYGSRHQHGICPGLLVRAEFF</sequence>